<feature type="transmembrane region" description="Helical" evidence="6">
    <location>
        <begin position="380"/>
        <end position="400"/>
    </location>
</feature>
<protein>
    <submittedName>
        <fullName evidence="7">Glycosyltransferase family 2 protein</fullName>
    </submittedName>
</protein>
<evidence type="ECO:0000256" key="4">
    <source>
        <dbReference type="ARBA" id="ARBA00022679"/>
    </source>
</evidence>
<feature type="transmembrane region" description="Helical" evidence="6">
    <location>
        <begin position="431"/>
        <end position="453"/>
    </location>
</feature>
<evidence type="ECO:0000256" key="3">
    <source>
        <dbReference type="ARBA" id="ARBA00022676"/>
    </source>
</evidence>
<dbReference type="Proteomes" id="UP000727907">
    <property type="component" value="Unassembled WGS sequence"/>
</dbReference>
<keyword evidence="6" id="KW-1133">Transmembrane helix</keyword>
<keyword evidence="2" id="KW-1003">Cell membrane</keyword>
<reference evidence="7 8" key="1">
    <citation type="submission" date="2021-06" db="EMBL/GenBank/DDBJ databases">
        <authorList>
            <person name="Lee D.H."/>
        </authorList>
    </citation>
    <scope>NUCLEOTIDE SEQUENCE [LARGE SCALE GENOMIC DNA]</scope>
    <source>
        <strain evidence="7 8">MMS21-HV4-11</strain>
    </source>
</reference>
<keyword evidence="6" id="KW-0812">Transmembrane</keyword>
<comment type="subcellular location">
    <subcellularLocation>
        <location evidence="1">Cell membrane</location>
    </subcellularLocation>
</comment>
<dbReference type="EMBL" id="JAHOPB010000001">
    <property type="protein sequence ID" value="MBU8874077.1"/>
    <property type="molecule type" value="Genomic_DNA"/>
</dbReference>
<evidence type="ECO:0000256" key="1">
    <source>
        <dbReference type="ARBA" id="ARBA00004236"/>
    </source>
</evidence>
<evidence type="ECO:0000256" key="6">
    <source>
        <dbReference type="SAM" id="Phobius"/>
    </source>
</evidence>
<gene>
    <name evidence="7" type="ORF">KQ910_09900</name>
</gene>
<name>A0ABS6IHL3_9HYPH</name>
<feature type="transmembrane region" description="Helical" evidence="6">
    <location>
        <begin position="482"/>
        <end position="504"/>
    </location>
</feature>
<evidence type="ECO:0000256" key="5">
    <source>
        <dbReference type="ARBA" id="ARBA00023136"/>
    </source>
</evidence>
<evidence type="ECO:0000313" key="8">
    <source>
        <dbReference type="Proteomes" id="UP000727907"/>
    </source>
</evidence>
<comment type="caution">
    <text evidence="7">The sequence shown here is derived from an EMBL/GenBank/DDBJ whole genome shotgun (WGS) entry which is preliminary data.</text>
</comment>
<organism evidence="7 8">
    <name type="scientific">Reyranella humidisoli</name>
    <dbReference type="NCBI Taxonomy" id="2849149"/>
    <lineage>
        <taxon>Bacteria</taxon>
        <taxon>Pseudomonadati</taxon>
        <taxon>Pseudomonadota</taxon>
        <taxon>Alphaproteobacteria</taxon>
        <taxon>Hyphomicrobiales</taxon>
        <taxon>Reyranellaceae</taxon>
        <taxon>Reyranella</taxon>
    </lineage>
</organism>
<dbReference type="Pfam" id="PF13641">
    <property type="entry name" value="Glyco_tranf_2_3"/>
    <property type="match status" value="1"/>
</dbReference>
<keyword evidence="4" id="KW-0808">Transferase</keyword>
<keyword evidence="8" id="KW-1185">Reference proteome</keyword>
<keyword evidence="3" id="KW-0328">Glycosyltransferase</keyword>
<dbReference type="PANTHER" id="PTHR22913">
    <property type="entry name" value="HYALURONAN SYNTHASE"/>
    <property type="match status" value="1"/>
</dbReference>
<feature type="transmembrane region" description="Helical" evidence="6">
    <location>
        <begin position="15"/>
        <end position="33"/>
    </location>
</feature>
<evidence type="ECO:0000256" key="2">
    <source>
        <dbReference type="ARBA" id="ARBA00022475"/>
    </source>
</evidence>
<keyword evidence="5 6" id="KW-0472">Membrane</keyword>
<sequence>MLPQPGFWAKWSPTVLGGLAAYAALCVILLLTVPNTLWDPVARHVTIVIGGLGLWRFGWWTTHVVRAWIYAFVRYPALRRLADRAWQDGHRPRRVHFMMTTFREKREITHAVVDSIVRELRSTGLPGTIWLGSGDESDEIIIADFLAEHAADIEIRFEIARQTAPGKRYGIGASLRAMAKGRERGEVREDDVVVFMDGDSIIGDGMLAKCASLFVADPMLEAMTTDEEVICFGPRWIQLWLTMRFAQRRIAMQSHALAGKVLTLTGRLSLYRVNHVIRPEFYELVEEDHLEHWLWGRFRFLSGDDKTTWYYMLRAGAKMMYVPDSIAYTVEHIEGSGYERMVQNLRRWSGNMLRNGARAIALGPRRTGFFIWWCIVDQRIAMWTMLVSPILGLMGAVLVSPAYLATYFIWIAITRLWQAFVLFGYSREIHLVYPLLLYVNQFVNAAVKVYCLFRLSKQRWTNRGDQKAGFGGGLADRLRNAVAFYLTTVAMAGLVLTLVSYAGVLRLPSLYTLHELKLTVLP</sequence>
<proteinExistence type="predicted"/>
<evidence type="ECO:0000313" key="7">
    <source>
        <dbReference type="EMBL" id="MBU8874077.1"/>
    </source>
</evidence>
<dbReference type="PANTHER" id="PTHR22913:SF12">
    <property type="entry name" value="MANNURONAN SYNTHASE"/>
    <property type="match status" value="1"/>
</dbReference>
<accession>A0ABS6IHL3</accession>